<feature type="non-terminal residue" evidence="1">
    <location>
        <position position="73"/>
    </location>
</feature>
<proteinExistence type="predicted"/>
<dbReference type="EMBL" id="MBAD02000586">
    <property type="protein sequence ID" value="RLN65582.1"/>
    <property type="molecule type" value="Genomic_DNA"/>
</dbReference>
<dbReference type="AlphaFoldDB" id="A0A421G5Y0"/>
<organism evidence="1 2">
    <name type="scientific">Phytophthora kernoviae</name>
    <dbReference type="NCBI Taxonomy" id="325452"/>
    <lineage>
        <taxon>Eukaryota</taxon>
        <taxon>Sar</taxon>
        <taxon>Stramenopiles</taxon>
        <taxon>Oomycota</taxon>
        <taxon>Peronosporomycetes</taxon>
        <taxon>Peronosporales</taxon>
        <taxon>Peronosporaceae</taxon>
        <taxon>Phytophthora</taxon>
    </lineage>
</organism>
<protein>
    <submittedName>
        <fullName evidence="1">Uncharacterized protein</fullName>
    </submittedName>
</protein>
<gene>
    <name evidence="1" type="ORF">BBJ29_008290</name>
</gene>
<dbReference type="Proteomes" id="UP000284657">
    <property type="component" value="Unassembled WGS sequence"/>
</dbReference>
<evidence type="ECO:0000313" key="2">
    <source>
        <dbReference type="Proteomes" id="UP000284657"/>
    </source>
</evidence>
<reference evidence="1 2" key="1">
    <citation type="submission" date="2018-07" db="EMBL/GenBank/DDBJ databases">
        <title>Genome sequencing of oomycete isolates from Chile give support for New Zealand origin for Phytophthora kernoviae and make available the first Nothophytophthora sp. genome.</title>
        <authorList>
            <person name="Studholme D.J."/>
            <person name="Sanfuentes E."/>
            <person name="Panda P."/>
            <person name="Hill R."/>
            <person name="Sambles C."/>
            <person name="Grant M."/>
            <person name="Williams N.M."/>
            <person name="Mcdougal R.L."/>
        </authorList>
    </citation>
    <scope>NUCLEOTIDE SEQUENCE [LARGE SCALE GENOMIC DNA]</scope>
    <source>
        <strain evidence="1">Chile7</strain>
    </source>
</reference>
<sequence>MADQESKSSELTRSFLSFRMLKEVLQSSNIQDDEEAVMVTRMCVDPRHVEEFERLLRMILKSTHTVGHVSTCV</sequence>
<accession>A0A421G5Y0</accession>
<name>A0A421G5Y0_9STRA</name>
<evidence type="ECO:0000313" key="1">
    <source>
        <dbReference type="EMBL" id="RLN65582.1"/>
    </source>
</evidence>
<comment type="caution">
    <text evidence="1">The sequence shown here is derived from an EMBL/GenBank/DDBJ whole genome shotgun (WGS) entry which is preliminary data.</text>
</comment>